<feature type="domain" description="NAD-dependent epimerase/dehydratase" evidence="2">
    <location>
        <begin position="6"/>
        <end position="212"/>
    </location>
</feature>
<keyword evidence="4" id="KW-1185">Reference proteome</keyword>
<proteinExistence type="predicted"/>
<dbReference type="AlphaFoldDB" id="A0A3A8AQJ5"/>
<comment type="caution">
    <text evidence="3">The sequence shown here is derived from an EMBL/GenBank/DDBJ whole genome shotgun (WGS) entry which is preliminary data.</text>
</comment>
<evidence type="ECO:0000313" key="3">
    <source>
        <dbReference type="EMBL" id="RKF07891.1"/>
    </source>
</evidence>
<evidence type="ECO:0000313" key="4">
    <source>
        <dbReference type="Proteomes" id="UP000246132"/>
    </source>
</evidence>
<dbReference type="PANTHER" id="PTHR43574">
    <property type="entry name" value="EPIMERASE-RELATED"/>
    <property type="match status" value="1"/>
</dbReference>
<dbReference type="EMBL" id="QFWV02000004">
    <property type="protein sequence ID" value="RKF07891.1"/>
    <property type="molecule type" value="Genomic_DNA"/>
</dbReference>
<evidence type="ECO:0000256" key="1">
    <source>
        <dbReference type="ARBA" id="ARBA00023027"/>
    </source>
</evidence>
<dbReference type="CDD" id="cd05266">
    <property type="entry name" value="SDR_a4"/>
    <property type="match status" value="1"/>
</dbReference>
<keyword evidence="1" id="KW-0520">NAD</keyword>
<dbReference type="Pfam" id="PF01370">
    <property type="entry name" value="Epimerase"/>
    <property type="match status" value="1"/>
</dbReference>
<sequence length="295" mass="31834">MTDRTILIFGAGFSGRAYGRRLAAAGETVFGTTRAPAKAGELRRLGMTPVIFDGAGTRLELRDAIARATDIVVSIAPDADGDPVLHAAREAIAAAPNLEWIAYLSTVGVYGDHDGGWVDEATEPRPVSERSIQRLAAERAWHAFAKERNVPLSILRLSGIYGPGRNAFVNLAAGRARRLVKSGQVFNRVHVDDIAGALAFLAARRHDGILNVTDDLPAPPQDVVAYAASVMKVDPPPEIDFETATLSPMARSFYGENKRVSNAAIKALGFVFAHPDYRLAFDRMWAGDDWQAPST</sequence>
<evidence type="ECO:0000259" key="2">
    <source>
        <dbReference type="Pfam" id="PF01370"/>
    </source>
</evidence>
<dbReference type="RefSeq" id="WP_109769365.1">
    <property type="nucleotide sequence ID" value="NZ_QFWV02000004.1"/>
</dbReference>
<protein>
    <submittedName>
        <fullName evidence="3">SDR family oxidoreductase</fullName>
    </submittedName>
</protein>
<organism evidence="3 4">
    <name type="scientific">Oceaniradius stylonematis</name>
    <dbReference type="NCBI Taxonomy" id="2184161"/>
    <lineage>
        <taxon>Bacteria</taxon>
        <taxon>Pseudomonadati</taxon>
        <taxon>Pseudomonadota</taxon>
        <taxon>Alphaproteobacteria</taxon>
        <taxon>Hyphomicrobiales</taxon>
        <taxon>Ahrensiaceae</taxon>
        <taxon>Oceaniradius</taxon>
    </lineage>
</organism>
<gene>
    <name evidence="3" type="ORF">DEM25_005365</name>
</gene>
<dbReference type="Proteomes" id="UP000246132">
    <property type="component" value="Unassembled WGS sequence"/>
</dbReference>
<name>A0A3A8AQJ5_9HYPH</name>
<dbReference type="Gene3D" id="3.40.50.720">
    <property type="entry name" value="NAD(P)-binding Rossmann-like Domain"/>
    <property type="match status" value="1"/>
</dbReference>
<dbReference type="InterPro" id="IPR001509">
    <property type="entry name" value="Epimerase_deHydtase"/>
</dbReference>
<dbReference type="InterPro" id="IPR036291">
    <property type="entry name" value="NAD(P)-bd_dom_sf"/>
</dbReference>
<reference evidence="3 4" key="1">
    <citation type="journal article" date="2018" name="Int. J. Syst. Bacteriol.">
        <title>Oceaniradius stylonemae gen. nov., sp. nov., isolated from a red alga, Stylonema cornu-cervi.</title>
        <authorList>
            <person name="Jeong S."/>
        </authorList>
    </citation>
    <scope>NUCLEOTIDE SEQUENCE [LARGE SCALE GENOMIC DNA]</scope>
    <source>
        <strain evidence="3 4">StC1</strain>
    </source>
</reference>
<dbReference type="SUPFAM" id="SSF51735">
    <property type="entry name" value="NAD(P)-binding Rossmann-fold domains"/>
    <property type="match status" value="1"/>
</dbReference>
<dbReference type="OrthoDB" id="9808276at2"/>
<accession>A0A3A8AQJ5</accession>